<dbReference type="STRING" id="1399968.CI15_09380"/>
<evidence type="ECO:0000259" key="1">
    <source>
        <dbReference type="PROSITE" id="PS51819"/>
    </source>
</evidence>
<comment type="caution">
    <text evidence="2">The sequence shown here is derived from an EMBL/GenBank/DDBJ whole genome shotgun (WGS) entry which is preliminary data.</text>
</comment>
<proteinExistence type="predicted"/>
<dbReference type="InterPro" id="IPR037523">
    <property type="entry name" value="VOC_core"/>
</dbReference>
<name>A0A149PWH6_9BURK</name>
<dbReference type="Proteomes" id="UP000075613">
    <property type="component" value="Unassembled WGS sequence"/>
</dbReference>
<dbReference type="PANTHER" id="PTHR35006:SF1">
    <property type="entry name" value="BLL2941 PROTEIN"/>
    <property type="match status" value="1"/>
</dbReference>
<dbReference type="SUPFAM" id="SSF54593">
    <property type="entry name" value="Glyoxalase/Bleomycin resistance protein/Dihydroxybiphenyl dioxygenase"/>
    <property type="match status" value="1"/>
</dbReference>
<gene>
    <name evidence="2" type="ORF">CI15_09380</name>
</gene>
<dbReference type="PROSITE" id="PS51819">
    <property type="entry name" value="VOC"/>
    <property type="match status" value="1"/>
</dbReference>
<dbReference type="Pfam" id="PF00903">
    <property type="entry name" value="Glyoxalase"/>
    <property type="match status" value="1"/>
</dbReference>
<protein>
    <submittedName>
        <fullName evidence="2">Glyoxalase</fullName>
    </submittedName>
</protein>
<dbReference type="InterPro" id="IPR004360">
    <property type="entry name" value="Glyas_Fos-R_dOase_dom"/>
</dbReference>
<evidence type="ECO:0000313" key="2">
    <source>
        <dbReference type="EMBL" id="KXU89388.1"/>
    </source>
</evidence>
<dbReference type="EMBL" id="LRBG01000005">
    <property type="protein sequence ID" value="KXU89388.1"/>
    <property type="molecule type" value="Genomic_DNA"/>
</dbReference>
<dbReference type="PANTHER" id="PTHR35006">
    <property type="entry name" value="GLYOXALASE FAMILY PROTEIN (AFU_ORTHOLOGUE AFUA_5G14830)"/>
    <property type="match status" value="1"/>
</dbReference>
<evidence type="ECO:0000313" key="3">
    <source>
        <dbReference type="Proteomes" id="UP000075613"/>
    </source>
</evidence>
<dbReference type="OrthoDB" id="9800438at2"/>
<reference evidence="2 3" key="1">
    <citation type="journal article" date="2015" name="Int. J. Syst. Evol. Microbiol.">
        <title>Burkholderia monticola sp. nov., isolated from mountain soil.</title>
        <authorList>
            <person name="Baek I."/>
            <person name="Seo B."/>
            <person name="Lee I."/>
            <person name="Yi H."/>
            <person name="Chun J."/>
        </authorList>
    </citation>
    <scope>NUCLEOTIDE SEQUENCE [LARGE SCALE GENOMIC DNA]</scope>
    <source>
        <strain evidence="2 3">JC2948</strain>
    </source>
</reference>
<accession>A0A149PWH6</accession>
<dbReference type="CDD" id="cd07262">
    <property type="entry name" value="VOC_like"/>
    <property type="match status" value="1"/>
</dbReference>
<keyword evidence="3" id="KW-1185">Reference proteome</keyword>
<dbReference type="InterPro" id="IPR029068">
    <property type="entry name" value="Glyas_Bleomycin-R_OHBP_Dase"/>
</dbReference>
<sequence length="132" mass="14636">MISHVYVAVNDFDRAFKFYSAVIGELGHQLKFCEPDKPWAGWMAEGMPRPLFLLGRPYDGDSAEHGNGHMVALLAPDRRSVDKAYASALANAGSCEGPPGLRPHYHPDYYGAYFRDPEGNKICVVCHAPVRQ</sequence>
<organism evidence="2 3">
    <name type="scientific">Paraburkholderia monticola</name>
    <dbReference type="NCBI Taxonomy" id="1399968"/>
    <lineage>
        <taxon>Bacteria</taxon>
        <taxon>Pseudomonadati</taxon>
        <taxon>Pseudomonadota</taxon>
        <taxon>Betaproteobacteria</taxon>
        <taxon>Burkholderiales</taxon>
        <taxon>Burkholderiaceae</taxon>
        <taxon>Paraburkholderia</taxon>
    </lineage>
</organism>
<dbReference type="Gene3D" id="3.10.180.10">
    <property type="entry name" value="2,3-Dihydroxybiphenyl 1,2-Dioxygenase, domain 1"/>
    <property type="match status" value="1"/>
</dbReference>
<dbReference type="RefSeq" id="WP_062127184.1">
    <property type="nucleotide sequence ID" value="NZ_LRBG01000005.1"/>
</dbReference>
<dbReference type="AlphaFoldDB" id="A0A149PWH6"/>
<feature type="domain" description="VOC" evidence="1">
    <location>
        <begin position="1"/>
        <end position="127"/>
    </location>
</feature>